<sequence>MLAVEGDDRQAQALADFLVEIPDTIKGVPMTISIDPLEPKTSKELWKLYTDGATSKEDSGACLILQSPKGEEITYALQYDFQEYLAAVCSLASMFKRFFIKQTSQEKNARADARSKLASTSYGHLTKKLLVEMLPKRSINNQRVNTVSNALEWNKPYVDYLCHGVLPNDPEEARKVKIRVSHLAIRDNQLYR</sequence>
<keyword evidence="2" id="KW-1185">Reference proteome</keyword>
<gene>
    <name evidence="1" type="ORF">LSAT_V11C400184300</name>
</gene>
<comment type="caution">
    <text evidence="1">The sequence shown here is derived from an EMBL/GenBank/DDBJ whole genome shotgun (WGS) entry which is preliminary data.</text>
</comment>
<evidence type="ECO:0000313" key="2">
    <source>
        <dbReference type="Proteomes" id="UP000235145"/>
    </source>
</evidence>
<dbReference type="AlphaFoldDB" id="A0A9R1VTF5"/>
<protein>
    <submittedName>
        <fullName evidence="1">Uncharacterized protein</fullName>
    </submittedName>
</protein>
<proteinExistence type="predicted"/>
<evidence type="ECO:0000313" key="1">
    <source>
        <dbReference type="EMBL" id="KAJ0211648.1"/>
    </source>
</evidence>
<organism evidence="1 2">
    <name type="scientific">Lactuca sativa</name>
    <name type="common">Garden lettuce</name>
    <dbReference type="NCBI Taxonomy" id="4236"/>
    <lineage>
        <taxon>Eukaryota</taxon>
        <taxon>Viridiplantae</taxon>
        <taxon>Streptophyta</taxon>
        <taxon>Embryophyta</taxon>
        <taxon>Tracheophyta</taxon>
        <taxon>Spermatophyta</taxon>
        <taxon>Magnoliopsida</taxon>
        <taxon>eudicotyledons</taxon>
        <taxon>Gunneridae</taxon>
        <taxon>Pentapetalae</taxon>
        <taxon>asterids</taxon>
        <taxon>campanulids</taxon>
        <taxon>Asterales</taxon>
        <taxon>Asteraceae</taxon>
        <taxon>Cichorioideae</taxon>
        <taxon>Cichorieae</taxon>
        <taxon>Lactucinae</taxon>
        <taxon>Lactuca</taxon>
    </lineage>
</organism>
<dbReference type="EMBL" id="NBSK02000004">
    <property type="protein sequence ID" value="KAJ0211648.1"/>
    <property type="molecule type" value="Genomic_DNA"/>
</dbReference>
<dbReference type="PANTHER" id="PTHR48475:SF2">
    <property type="entry name" value="RIBONUCLEASE H"/>
    <property type="match status" value="1"/>
</dbReference>
<dbReference type="PANTHER" id="PTHR48475">
    <property type="entry name" value="RIBONUCLEASE H"/>
    <property type="match status" value="1"/>
</dbReference>
<reference evidence="1 2" key="1">
    <citation type="journal article" date="2017" name="Nat. Commun.">
        <title>Genome assembly with in vitro proximity ligation data and whole-genome triplication in lettuce.</title>
        <authorList>
            <person name="Reyes-Chin-Wo S."/>
            <person name="Wang Z."/>
            <person name="Yang X."/>
            <person name="Kozik A."/>
            <person name="Arikit S."/>
            <person name="Song C."/>
            <person name="Xia L."/>
            <person name="Froenicke L."/>
            <person name="Lavelle D.O."/>
            <person name="Truco M.J."/>
            <person name="Xia R."/>
            <person name="Zhu S."/>
            <person name="Xu C."/>
            <person name="Xu H."/>
            <person name="Xu X."/>
            <person name="Cox K."/>
            <person name="Korf I."/>
            <person name="Meyers B.C."/>
            <person name="Michelmore R.W."/>
        </authorList>
    </citation>
    <scope>NUCLEOTIDE SEQUENCE [LARGE SCALE GENOMIC DNA]</scope>
    <source>
        <strain evidence="2">cv. Salinas</strain>
        <tissue evidence="1">Seedlings</tissue>
    </source>
</reference>
<name>A0A9R1VTF5_LACSA</name>
<dbReference type="Proteomes" id="UP000235145">
    <property type="component" value="Unassembled WGS sequence"/>
</dbReference>
<accession>A0A9R1VTF5</accession>